<dbReference type="RefSeq" id="WP_010942219.1">
    <property type="nucleotide sequence ID" value="NC_002939.5"/>
</dbReference>
<organism evidence="1 2">
    <name type="scientific">Geobacter sulfurreducens (strain ATCC 51573 / DSM 12127 / PCA)</name>
    <dbReference type="NCBI Taxonomy" id="243231"/>
    <lineage>
        <taxon>Bacteria</taxon>
        <taxon>Pseudomonadati</taxon>
        <taxon>Thermodesulfobacteriota</taxon>
        <taxon>Desulfuromonadia</taxon>
        <taxon>Geobacterales</taxon>
        <taxon>Geobacteraceae</taxon>
        <taxon>Geobacter</taxon>
    </lineage>
</organism>
<dbReference type="EnsemblBacteria" id="AAR34948">
    <property type="protein sequence ID" value="AAR34948"/>
    <property type="gene ID" value="GSU1574"/>
</dbReference>
<dbReference type="STRING" id="243231.GSU1574"/>
<dbReference type="InParanoid" id="Q74CU7"/>
<dbReference type="AlphaFoldDB" id="Q74CU7"/>
<sequence length="88" mass="9358">MTEIFPQQLIEALVAREIADATLPFGIVQGHNGGGPGYQASVFHLRASEDRTMTVCAMCASECPGLAERLVFGVFAELTGCRAARTAE</sequence>
<name>Q74CU7_GEOSL</name>
<dbReference type="HOGENOM" id="CLU_2464649_0_0_7"/>
<protein>
    <submittedName>
        <fullName evidence="1">Uncharacterized protein</fullName>
    </submittedName>
</protein>
<dbReference type="KEGG" id="gsu:GSU1574"/>
<reference evidence="1 2" key="1">
    <citation type="journal article" date="2003" name="Science">
        <title>Genome of Geobacter sulfurreducens: metal reduction in subsurface environments.</title>
        <authorList>
            <person name="Methe B.A."/>
            <person name="Nelson K.E."/>
            <person name="Eisen J.A."/>
            <person name="Paulsen I.T."/>
            <person name="Nelson W."/>
            <person name="Heidelberg J.F."/>
            <person name="Wu D."/>
            <person name="Wu M."/>
            <person name="Ward N."/>
            <person name="Beanan M.J."/>
            <person name="Dodson R.J."/>
            <person name="Madupu R."/>
            <person name="Brinkac L.M."/>
            <person name="Daugherty S.C."/>
            <person name="DeBoy R.T."/>
            <person name="Durkin A.S."/>
            <person name="Gwinn M."/>
            <person name="Kolonay J.F."/>
            <person name="Sullivan S.A."/>
            <person name="Haft D.H."/>
            <person name="Selengut J."/>
            <person name="Davidsen T.M."/>
            <person name="Zafar N."/>
            <person name="White O."/>
            <person name="Tran B."/>
            <person name="Romero C."/>
            <person name="Forberger H.A."/>
            <person name="Weidman J."/>
            <person name="Khouri H."/>
            <person name="Feldblyum T.V."/>
            <person name="Utterback T.R."/>
            <person name="Van Aken S.E."/>
            <person name="Lovley D.R."/>
            <person name="Fraser C.M."/>
        </authorList>
    </citation>
    <scope>NUCLEOTIDE SEQUENCE [LARGE SCALE GENOMIC DNA]</scope>
    <source>
        <strain evidence="2">ATCC 51573 / DSM 12127 / PCA</strain>
    </source>
</reference>
<dbReference type="Proteomes" id="UP000000577">
    <property type="component" value="Chromosome"/>
</dbReference>
<dbReference type="EMBL" id="AE017180">
    <property type="protein sequence ID" value="AAR34948.1"/>
    <property type="molecule type" value="Genomic_DNA"/>
</dbReference>
<gene>
    <name evidence="1" type="ordered locus">GSU1574</name>
</gene>
<keyword evidence="2" id="KW-1185">Reference proteome</keyword>
<evidence type="ECO:0000313" key="1">
    <source>
        <dbReference type="EMBL" id="AAR34948.1"/>
    </source>
</evidence>
<accession>Q74CU7</accession>
<evidence type="ECO:0000313" key="2">
    <source>
        <dbReference type="Proteomes" id="UP000000577"/>
    </source>
</evidence>
<proteinExistence type="predicted"/>
<reference evidence="1 2" key="2">
    <citation type="journal article" date="2012" name="BMC Genomics">
        <title>Comparative genomic analysis of Geobacter sulfurreducens KN400, a strain with enhanced capacity for extracellular electron transfer and electricity production.</title>
        <authorList>
            <person name="Butler J.E."/>
            <person name="Young N.D."/>
            <person name="Aklujkar M."/>
            <person name="Lovley D.R."/>
        </authorList>
    </citation>
    <scope>NUCLEOTIDE SEQUENCE [LARGE SCALE GENOMIC DNA]</scope>
    <source>
        <strain evidence="2">ATCC 51573 / DSM 12127 / PCA</strain>
    </source>
</reference>